<dbReference type="GO" id="GO:0004029">
    <property type="term" value="F:aldehyde dehydrogenase (NAD+) activity"/>
    <property type="evidence" value="ECO:0007669"/>
    <property type="project" value="TreeGrafter"/>
</dbReference>
<dbReference type="InterPro" id="IPR001509">
    <property type="entry name" value="Epimerase_deHydtase"/>
</dbReference>
<dbReference type="Pfam" id="PF01370">
    <property type="entry name" value="Epimerase"/>
    <property type="match status" value="1"/>
</dbReference>
<dbReference type="RefSeq" id="WP_200391532.1">
    <property type="nucleotide sequence ID" value="NZ_JAENIO010000018.1"/>
</dbReference>
<dbReference type="Proteomes" id="UP000604083">
    <property type="component" value="Unassembled WGS sequence"/>
</dbReference>
<feature type="domain" description="NAD-dependent epimerase/dehydratase" evidence="1">
    <location>
        <begin position="6"/>
        <end position="203"/>
    </location>
</feature>
<evidence type="ECO:0000313" key="3">
    <source>
        <dbReference type="Proteomes" id="UP000604083"/>
    </source>
</evidence>
<reference evidence="2" key="1">
    <citation type="submission" date="2021-01" db="EMBL/GenBank/DDBJ databases">
        <title>Modified the classification status of verrucomicrobia.</title>
        <authorList>
            <person name="Feng X."/>
        </authorList>
    </citation>
    <scope>NUCLEOTIDE SEQUENCE</scope>
    <source>
        <strain evidence="2">KCTC 12986</strain>
    </source>
</reference>
<keyword evidence="3" id="KW-1185">Reference proteome</keyword>
<proteinExistence type="predicted"/>
<dbReference type="EMBL" id="JAENIO010000018">
    <property type="protein sequence ID" value="MBK1834098.1"/>
    <property type="molecule type" value="Genomic_DNA"/>
</dbReference>
<organism evidence="2 3">
    <name type="scientific">Roseibacillus ishigakijimensis</name>
    <dbReference type="NCBI Taxonomy" id="454146"/>
    <lineage>
        <taxon>Bacteria</taxon>
        <taxon>Pseudomonadati</taxon>
        <taxon>Verrucomicrobiota</taxon>
        <taxon>Verrucomicrobiia</taxon>
        <taxon>Verrucomicrobiales</taxon>
        <taxon>Verrucomicrobiaceae</taxon>
        <taxon>Roseibacillus</taxon>
    </lineage>
</organism>
<dbReference type="Gene3D" id="3.40.50.720">
    <property type="entry name" value="NAD(P)-binding Rossmann-like Domain"/>
    <property type="match status" value="1"/>
</dbReference>
<accession>A0A934RNJ6</accession>
<dbReference type="InterPro" id="IPR051783">
    <property type="entry name" value="NAD(P)-dependent_oxidoreduct"/>
</dbReference>
<dbReference type="GO" id="GO:0005737">
    <property type="term" value="C:cytoplasm"/>
    <property type="evidence" value="ECO:0007669"/>
    <property type="project" value="TreeGrafter"/>
</dbReference>
<dbReference type="PANTHER" id="PTHR48079:SF6">
    <property type="entry name" value="NAD(P)-BINDING DOMAIN-CONTAINING PROTEIN-RELATED"/>
    <property type="match status" value="1"/>
</dbReference>
<dbReference type="AlphaFoldDB" id="A0A934RNJ6"/>
<dbReference type="SUPFAM" id="SSF51735">
    <property type="entry name" value="NAD(P)-binding Rossmann-fold domains"/>
    <property type="match status" value="1"/>
</dbReference>
<evidence type="ECO:0000259" key="1">
    <source>
        <dbReference type="Pfam" id="PF01370"/>
    </source>
</evidence>
<protein>
    <submittedName>
        <fullName evidence="2">NAD-dependent epimerase/dehydratase family protein</fullName>
    </submittedName>
</protein>
<dbReference type="InterPro" id="IPR036291">
    <property type="entry name" value="NAD(P)-bd_dom_sf"/>
</dbReference>
<gene>
    <name evidence="2" type="ORF">JIN78_08500</name>
</gene>
<dbReference type="PANTHER" id="PTHR48079">
    <property type="entry name" value="PROTEIN YEEZ"/>
    <property type="match status" value="1"/>
</dbReference>
<evidence type="ECO:0000313" key="2">
    <source>
        <dbReference type="EMBL" id="MBK1834098.1"/>
    </source>
</evidence>
<name>A0A934RNJ6_9BACT</name>
<sequence>MTPTLLIAGHGYLGQEVARQARARQWTVFTLSKSGDEADFAVDFTDEAALSKLARQIPAPTHLLASASSGGRGVEAYEEIFLTGTQRLIAAFPSAHLTFISSTSVYRQTDGSTVTEESAPQGQTATSAILQEAERMVLADSGTALRLTGIYGPHRSVILRRFLAGEATLEKTEQGLGLRLLNQIHRDDAARAVLHLIAENERGLFNVNDNEPTSQLATYQQLSERLSLPLPSTAPPNPNSKRGWTHKAVSNAKLRATGWEPHYPSFLSALDDLLPTIQS</sequence>
<comment type="caution">
    <text evidence="2">The sequence shown here is derived from an EMBL/GenBank/DDBJ whole genome shotgun (WGS) entry which is preliminary data.</text>
</comment>